<sequence>MRYGRGMFKRGLAVLFLLASWFSAACAYELLPAHVAVVYNGKSELSRRMAREYARVRGVPEGNLVSLDCPSANEISRKEYEDLIRAPLLRTAQEQRWWVPSGIASAPMMDRKIFALVLMADLPMKIRHEAPVPPPGKDINQMQTDRAAVDSELALLAVDGYERKAWVGNPYFDRKEDFVGSGLPTFLVCRLDGLTADTCLRLVTEPAEVEKKGLWGWAVVDRGGPYAQGDQWLDAVFRRVREAGIPVYLDDWPQTLPEKFPLSRDTALYCGWYTGNANGPFTDPTFRFRPGAVAMHLHSFSASDFKIPGRGWSSALLEKGADVTVGNVYEPFLGACHRFDIFADRLLDGYTVAEASWMSMPVLSWQGVVFGDPLYRPYARMKNMDVKPTEEDRYFQGWWASSVQFGDRWRDRSARLLESARKAPSSCLYEALALEYLYRKEPARAGELVFSALDGASDARTRARLLLESLLADRAQGGDKAFLLRMDSVRALMSSSAFLPALEEWHARIAPPPPPPKK</sequence>
<dbReference type="InterPro" id="IPR022265">
    <property type="entry name" value="CHP03790"/>
</dbReference>
<keyword evidence="3" id="KW-1185">Reference proteome</keyword>
<keyword evidence="1" id="KW-0732">Signal</keyword>
<gene>
    <name evidence="2" type="ORF">M8N44_00075</name>
</gene>
<dbReference type="NCBIfam" id="TIGR03790">
    <property type="entry name" value="TIGR03790 family protein"/>
    <property type="match status" value="1"/>
</dbReference>
<accession>A0ABT0R3K0</accession>
<dbReference type="EMBL" id="JAMGSI010000001">
    <property type="protein sequence ID" value="MCL6655717.1"/>
    <property type="molecule type" value="Genomic_DNA"/>
</dbReference>
<dbReference type="PROSITE" id="PS51257">
    <property type="entry name" value="PROKAR_LIPOPROTEIN"/>
    <property type="match status" value="1"/>
</dbReference>
<proteinExistence type="predicted"/>
<protein>
    <submittedName>
        <fullName evidence="2">TIGR03790 family protein</fullName>
    </submittedName>
</protein>
<dbReference type="Proteomes" id="UP001202031">
    <property type="component" value="Unassembled WGS sequence"/>
</dbReference>
<feature type="signal peptide" evidence="1">
    <location>
        <begin position="1"/>
        <end position="27"/>
    </location>
</feature>
<dbReference type="RefSeq" id="WP_102729070.1">
    <property type="nucleotide sequence ID" value="NZ_CP072027.1"/>
</dbReference>
<feature type="chain" id="PRO_5046900036" evidence="1">
    <location>
        <begin position="28"/>
        <end position="518"/>
    </location>
</feature>
<evidence type="ECO:0000313" key="2">
    <source>
        <dbReference type="EMBL" id="MCL6655717.1"/>
    </source>
</evidence>
<evidence type="ECO:0000313" key="3">
    <source>
        <dbReference type="Proteomes" id="UP001202031"/>
    </source>
</evidence>
<reference evidence="2 3" key="1">
    <citation type="submission" date="2022-03" db="EMBL/GenBank/DDBJ databases">
        <title>Taxonomic description of new species and reclassification of some bacterial strains.</title>
        <authorList>
            <person name="Ndongo S."/>
        </authorList>
    </citation>
    <scope>NUCLEOTIDE SEQUENCE [LARGE SCALE GENOMIC DNA]</scope>
    <source>
        <strain evidence="2 3">Marseille-P6666</strain>
    </source>
</reference>
<comment type="caution">
    <text evidence="2">The sequence shown here is derived from an EMBL/GenBank/DDBJ whole genome shotgun (WGS) entry which is preliminary data.</text>
</comment>
<name>A0ABT0R3K0_9BACT</name>
<organism evidence="2 3">
    <name type="scientific">Akkermansia massiliensis</name>
    <dbReference type="NCBI Taxonomy" id="2927224"/>
    <lineage>
        <taxon>Bacteria</taxon>
        <taxon>Pseudomonadati</taxon>
        <taxon>Verrucomicrobiota</taxon>
        <taxon>Verrucomicrobiia</taxon>
        <taxon>Verrucomicrobiales</taxon>
        <taxon>Akkermansiaceae</taxon>
        <taxon>Akkermansia</taxon>
    </lineage>
</organism>
<dbReference type="GeneID" id="84022233"/>
<evidence type="ECO:0000256" key="1">
    <source>
        <dbReference type="SAM" id="SignalP"/>
    </source>
</evidence>